<reference evidence="6 7" key="1">
    <citation type="submission" date="2018-09" db="EMBL/GenBank/DDBJ databases">
        <title>Complete genome sequence of Euzebya sp. DY32-46 isolated from seawater of Pacific Ocean.</title>
        <authorList>
            <person name="Xu L."/>
            <person name="Wu Y.-H."/>
            <person name="Xu X.-W."/>
        </authorList>
    </citation>
    <scope>NUCLEOTIDE SEQUENCE [LARGE SCALE GENOMIC DNA]</scope>
    <source>
        <strain evidence="6 7">DY32-46</strain>
    </source>
</reference>
<dbReference type="GO" id="GO:0016020">
    <property type="term" value="C:membrane"/>
    <property type="evidence" value="ECO:0007669"/>
    <property type="project" value="UniProtKB-SubCell"/>
</dbReference>
<evidence type="ECO:0000256" key="3">
    <source>
        <dbReference type="ARBA" id="ARBA00022989"/>
    </source>
</evidence>
<evidence type="ECO:0000313" key="7">
    <source>
        <dbReference type="Proteomes" id="UP000264006"/>
    </source>
</evidence>
<name>A0A346XVI6_9ACTN</name>
<feature type="transmembrane region" description="Helical" evidence="5">
    <location>
        <begin position="59"/>
        <end position="77"/>
    </location>
</feature>
<dbReference type="AlphaFoldDB" id="A0A346XVI6"/>
<evidence type="ECO:0000256" key="2">
    <source>
        <dbReference type="ARBA" id="ARBA00022692"/>
    </source>
</evidence>
<sequence>MASLLAYLFGWIGGLIVYLTQKNPEARFHGAQSVLLSIAVFAVYVVLFVLTFVSNLFGIFLLLLWLAAFGVFIFMCVQGYQIKHTKLPIIGDIAEQWASKPT</sequence>
<keyword evidence="7" id="KW-1185">Reference proteome</keyword>
<evidence type="ECO:0000256" key="4">
    <source>
        <dbReference type="ARBA" id="ARBA00023136"/>
    </source>
</evidence>
<dbReference type="EMBL" id="CP031165">
    <property type="protein sequence ID" value="AXV06233.1"/>
    <property type="molecule type" value="Genomic_DNA"/>
</dbReference>
<dbReference type="PANTHER" id="PTHR36460">
    <property type="entry name" value="UPF0132 DOMAIN PROTEIN (AFU_ORTHOLOGUE AFUA_3G10255)"/>
    <property type="match status" value="1"/>
</dbReference>
<dbReference type="PANTHER" id="PTHR36460:SF1">
    <property type="entry name" value="UPF0132 DOMAIN PROTEIN (AFU_ORTHOLOGUE AFUA_3G10255)"/>
    <property type="match status" value="1"/>
</dbReference>
<organism evidence="6 7">
    <name type="scientific">Euzebya pacifica</name>
    <dbReference type="NCBI Taxonomy" id="1608957"/>
    <lineage>
        <taxon>Bacteria</taxon>
        <taxon>Bacillati</taxon>
        <taxon>Actinomycetota</taxon>
        <taxon>Nitriliruptoria</taxon>
        <taxon>Euzebyales</taxon>
    </lineage>
</organism>
<dbReference type="InterPro" id="IPR019109">
    <property type="entry name" value="MamF_MmsF"/>
</dbReference>
<dbReference type="KEGG" id="euz:DVS28_a1540"/>
<comment type="subcellular location">
    <subcellularLocation>
        <location evidence="1">Membrane</location>
        <topology evidence="1">Multi-pass membrane protein</topology>
    </subcellularLocation>
</comment>
<gene>
    <name evidence="6" type="ORF">DVS28_a1540</name>
</gene>
<evidence type="ECO:0000256" key="5">
    <source>
        <dbReference type="SAM" id="Phobius"/>
    </source>
</evidence>
<feature type="transmembrane region" description="Helical" evidence="5">
    <location>
        <begin position="33"/>
        <end position="53"/>
    </location>
</feature>
<keyword evidence="4 5" id="KW-0472">Membrane</keyword>
<keyword evidence="3 5" id="KW-1133">Transmembrane helix</keyword>
<protein>
    <recommendedName>
        <fullName evidence="8">DUF4870 domain-containing protein</fullName>
    </recommendedName>
</protein>
<evidence type="ECO:0000313" key="6">
    <source>
        <dbReference type="EMBL" id="AXV06233.1"/>
    </source>
</evidence>
<keyword evidence="2 5" id="KW-0812">Transmembrane</keyword>
<evidence type="ECO:0008006" key="8">
    <source>
        <dbReference type="Google" id="ProtNLM"/>
    </source>
</evidence>
<dbReference type="Proteomes" id="UP000264006">
    <property type="component" value="Chromosome"/>
</dbReference>
<proteinExistence type="predicted"/>
<evidence type="ECO:0000256" key="1">
    <source>
        <dbReference type="ARBA" id="ARBA00004141"/>
    </source>
</evidence>
<feature type="transmembrane region" description="Helical" evidence="5">
    <location>
        <begin position="6"/>
        <end position="21"/>
    </location>
</feature>
<accession>A0A346XVI6</accession>
<dbReference type="Pfam" id="PF09685">
    <property type="entry name" value="MamF_MmsF"/>
    <property type="match status" value="1"/>
</dbReference>
<dbReference type="OrthoDB" id="5149061at2"/>